<dbReference type="GO" id="GO:0045944">
    <property type="term" value="P:positive regulation of transcription by RNA polymerase II"/>
    <property type="evidence" value="ECO:0007669"/>
    <property type="project" value="TreeGrafter"/>
</dbReference>
<dbReference type="RefSeq" id="XP_040683920.1">
    <property type="nucleotide sequence ID" value="XM_040831578.1"/>
</dbReference>
<keyword evidence="7" id="KW-0539">Nucleus</keyword>
<organism evidence="10 11">
    <name type="scientific">Aspergillus wentii DTO 134E9</name>
    <dbReference type="NCBI Taxonomy" id="1073089"/>
    <lineage>
        <taxon>Eukaryota</taxon>
        <taxon>Fungi</taxon>
        <taxon>Dikarya</taxon>
        <taxon>Ascomycota</taxon>
        <taxon>Pezizomycotina</taxon>
        <taxon>Eurotiomycetes</taxon>
        <taxon>Eurotiomycetidae</taxon>
        <taxon>Eurotiales</taxon>
        <taxon>Aspergillaceae</taxon>
        <taxon>Aspergillus</taxon>
        <taxon>Aspergillus subgen. Cremei</taxon>
    </lineage>
</organism>
<dbReference type="CDD" id="cd00067">
    <property type="entry name" value="GAL4"/>
    <property type="match status" value="1"/>
</dbReference>
<dbReference type="InterPro" id="IPR052202">
    <property type="entry name" value="Yeast_MetPath_Reg"/>
</dbReference>
<dbReference type="GO" id="GO:0006351">
    <property type="term" value="P:DNA-templated transcription"/>
    <property type="evidence" value="ECO:0007669"/>
    <property type="project" value="InterPro"/>
</dbReference>
<dbReference type="InterPro" id="IPR036864">
    <property type="entry name" value="Zn2-C6_fun-type_DNA-bd_sf"/>
</dbReference>
<dbReference type="PROSITE" id="PS00463">
    <property type="entry name" value="ZN2_CY6_FUNGAL_1"/>
    <property type="match status" value="1"/>
</dbReference>
<dbReference type="CDD" id="cd12148">
    <property type="entry name" value="fungal_TF_MHR"/>
    <property type="match status" value="1"/>
</dbReference>
<accession>A0A1L9R5T9</accession>
<dbReference type="GeneID" id="63747426"/>
<keyword evidence="3" id="KW-0862">Zinc</keyword>
<reference evidence="11" key="1">
    <citation type="journal article" date="2017" name="Genome Biol.">
        <title>Comparative genomics reveals high biological diversity and specific adaptations in the industrially and medically important fungal genus Aspergillus.</title>
        <authorList>
            <person name="de Vries R.P."/>
            <person name="Riley R."/>
            <person name="Wiebenga A."/>
            <person name="Aguilar-Osorio G."/>
            <person name="Amillis S."/>
            <person name="Uchima C.A."/>
            <person name="Anderluh G."/>
            <person name="Asadollahi M."/>
            <person name="Askin M."/>
            <person name="Barry K."/>
            <person name="Battaglia E."/>
            <person name="Bayram O."/>
            <person name="Benocci T."/>
            <person name="Braus-Stromeyer S.A."/>
            <person name="Caldana C."/>
            <person name="Canovas D."/>
            <person name="Cerqueira G.C."/>
            <person name="Chen F."/>
            <person name="Chen W."/>
            <person name="Choi C."/>
            <person name="Clum A."/>
            <person name="Dos Santos R.A."/>
            <person name="Damasio A.R."/>
            <person name="Diallinas G."/>
            <person name="Emri T."/>
            <person name="Fekete E."/>
            <person name="Flipphi M."/>
            <person name="Freyberg S."/>
            <person name="Gallo A."/>
            <person name="Gournas C."/>
            <person name="Habgood R."/>
            <person name="Hainaut M."/>
            <person name="Harispe M.L."/>
            <person name="Henrissat B."/>
            <person name="Hilden K.S."/>
            <person name="Hope R."/>
            <person name="Hossain A."/>
            <person name="Karabika E."/>
            <person name="Karaffa L."/>
            <person name="Karanyi Z."/>
            <person name="Krasevec N."/>
            <person name="Kuo A."/>
            <person name="Kusch H."/>
            <person name="LaButti K."/>
            <person name="Lagendijk E.L."/>
            <person name="Lapidus A."/>
            <person name="Levasseur A."/>
            <person name="Lindquist E."/>
            <person name="Lipzen A."/>
            <person name="Logrieco A.F."/>
            <person name="MacCabe A."/>
            <person name="Maekelae M.R."/>
            <person name="Malavazi I."/>
            <person name="Melin P."/>
            <person name="Meyer V."/>
            <person name="Mielnichuk N."/>
            <person name="Miskei M."/>
            <person name="Molnar A.P."/>
            <person name="Mule G."/>
            <person name="Ngan C.Y."/>
            <person name="Orejas M."/>
            <person name="Orosz E."/>
            <person name="Ouedraogo J.P."/>
            <person name="Overkamp K.M."/>
            <person name="Park H.-S."/>
            <person name="Perrone G."/>
            <person name="Piumi F."/>
            <person name="Punt P.J."/>
            <person name="Ram A.F."/>
            <person name="Ramon A."/>
            <person name="Rauscher S."/>
            <person name="Record E."/>
            <person name="Riano-Pachon D.M."/>
            <person name="Robert V."/>
            <person name="Roehrig J."/>
            <person name="Ruller R."/>
            <person name="Salamov A."/>
            <person name="Salih N.S."/>
            <person name="Samson R.A."/>
            <person name="Sandor E."/>
            <person name="Sanguinetti M."/>
            <person name="Schuetze T."/>
            <person name="Sepcic K."/>
            <person name="Shelest E."/>
            <person name="Sherlock G."/>
            <person name="Sophianopoulou V."/>
            <person name="Squina F.M."/>
            <person name="Sun H."/>
            <person name="Susca A."/>
            <person name="Todd R.B."/>
            <person name="Tsang A."/>
            <person name="Unkles S.E."/>
            <person name="van de Wiele N."/>
            <person name="van Rossen-Uffink D."/>
            <person name="Oliveira J.V."/>
            <person name="Vesth T.C."/>
            <person name="Visser J."/>
            <person name="Yu J.-H."/>
            <person name="Zhou M."/>
            <person name="Andersen M.R."/>
            <person name="Archer D.B."/>
            <person name="Baker S.E."/>
            <person name="Benoit I."/>
            <person name="Brakhage A.A."/>
            <person name="Braus G.H."/>
            <person name="Fischer R."/>
            <person name="Frisvad J.C."/>
            <person name="Goldman G.H."/>
            <person name="Houbraken J."/>
            <person name="Oakley B."/>
            <person name="Pocsi I."/>
            <person name="Scazzocchio C."/>
            <person name="Seiboth B."/>
            <person name="vanKuyk P.A."/>
            <person name="Wortman J."/>
            <person name="Dyer P.S."/>
            <person name="Grigoriev I.V."/>
        </authorList>
    </citation>
    <scope>NUCLEOTIDE SEQUENCE [LARGE SCALE GENOMIC DNA]</scope>
    <source>
        <strain evidence="11">DTO 134E9</strain>
    </source>
</reference>
<dbReference type="GO" id="GO:0043565">
    <property type="term" value="F:sequence-specific DNA binding"/>
    <property type="evidence" value="ECO:0007669"/>
    <property type="project" value="TreeGrafter"/>
</dbReference>
<feature type="domain" description="Zn(2)-C6 fungal-type" evidence="9">
    <location>
        <begin position="18"/>
        <end position="48"/>
    </location>
</feature>
<keyword evidence="6" id="KW-0804">Transcription</keyword>
<gene>
    <name evidence="10" type="ORF">ASPWEDRAFT_176913</name>
</gene>
<feature type="region of interest" description="Disordered" evidence="8">
    <location>
        <begin position="116"/>
        <end position="149"/>
    </location>
</feature>
<dbReference type="SMART" id="SM00906">
    <property type="entry name" value="Fungal_trans"/>
    <property type="match status" value="1"/>
</dbReference>
<proteinExistence type="predicted"/>
<protein>
    <recommendedName>
        <fullName evidence="9">Zn(2)-C6 fungal-type domain-containing protein</fullName>
    </recommendedName>
</protein>
<dbReference type="SUPFAM" id="SSF57701">
    <property type="entry name" value="Zn2/Cys6 DNA-binding domain"/>
    <property type="match status" value="1"/>
</dbReference>
<dbReference type="AlphaFoldDB" id="A0A1L9R5T9"/>
<dbReference type="OrthoDB" id="25921at2759"/>
<keyword evidence="11" id="KW-1185">Reference proteome</keyword>
<evidence type="ECO:0000256" key="2">
    <source>
        <dbReference type="ARBA" id="ARBA00022723"/>
    </source>
</evidence>
<keyword evidence="2" id="KW-0479">Metal-binding</keyword>
<dbReference type="InterPro" id="IPR001138">
    <property type="entry name" value="Zn2Cys6_DnaBD"/>
</dbReference>
<feature type="compositionally biased region" description="Low complexity" evidence="8">
    <location>
        <begin position="192"/>
        <end position="204"/>
    </location>
</feature>
<dbReference type="EMBL" id="KV878217">
    <property type="protein sequence ID" value="OJJ30243.1"/>
    <property type="molecule type" value="Genomic_DNA"/>
</dbReference>
<dbReference type="VEuPathDB" id="FungiDB:ASPWEDRAFT_176913"/>
<dbReference type="PROSITE" id="PS50048">
    <property type="entry name" value="ZN2_CY6_FUNGAL_2"/>
    <property type="match status" value="1"/>
</dbReference>
<evidence type="ECO:0000313" key="11">
    <source>
        <dbReference type="Proteomes" id="UP000184383"/>
    </source>
</evidence>
<comment type="subcellular location">
    <subcellularLocation>
        <location evidence="1">Nucleus</location>
    </subcellularLocation>
</comment>
<keyword evidence="5" id="KW-0238">DNA-binding</keyword>
<sequence length="785" mass="87129">MVTPEESASQPPKKVRLACRRCRQKRVKCDGGIPACGNCARAKVPCVDVDGRNNDMSLPRDFIASCCARIKWLQAQIQLLDSEFDLSKGPPVNMDHLERLSSHCSATVVEEAASVAKPTAEGTVDLTAENPAKRSHASMEESEAERPLSVEARSVAIDLGMLSLHSDSRQKHYLGSSSGLLFTNLIGVDSEGQASSPVSSSSTSTAHPRRLAPLRPPSGESYQSLYARLGKELPSPEDAGLLFGIYFQDIHIDHPFLHPASLVNAYQALYRCTQHGFNGRVDRHGWIHGTRPFPYNGKFDLIAGTETTPISIFTAVFHVFLALSLAATILTRKKNYDHSPSRLYRMAMSAASDCFSSVSVPALQGILLLAVQSTIGPAGLNIWTLIHIAMSHCIDLGLHREPSDPSDLSPTSLAIRRYIFYTVYSLDRSIATIQGRPLGIRDETFDVRMPTLDDIINDPLIVTENELEIRAPLQKHLALSICRFQLDQYISEIKLLFYHLPTRGRPFVWPTDLASIQERIKSDLDQWLADTSRIIPAPEIDEESVLSHCEKLKLELAYHAAIALLFQPSQVFRSPTQHALSLCYHSSSQRLRIYSYLDTGEMLYYSWRNIHGIFSSGATIVYCFWASRELQTSVPFAEALRDLRTCSNLLSIGGQWWPSVRSGKDSFDKIVDLTIKQLSQRQVLSTSSSPPPRRRALGTSHPNDQSVLTRAENEDIVVGEEGIDLSFQAGWPQSSFVGDFNPSIVPYDTFYSDGSEVPAIDSAMQSFLAEYLHGDWGWDPFSGSV</sequence>
<evidence type="ECO:0000256" key="6">
    <source>
        <dbReference type="ARBA" id="ARBA00023163"/>
    </source>
</evidence>
<evidence type="ECO:0000256" key="7">
    <source>
        <dbReference type="ARBA" id="ARBA00023242"/>
    </source>
</evidence>
<feature type="region of interest" description="Disordered" evidence="8">
    <location>
        <begin position="682"/>
        <end position="705"/>
    </location>
</feature>
<evidence type="ECO:0000256" key="4">
    <source>
        <dbReference type="ARBA" id="ARBA00023015"/>
    </source>
</evidence>
<dbReference type="Proteomes" id="UP000184383">
    <property type="component" value="Unassembled WGS sequence"/>
</dbReference>
<evidence type="ECO:0000256" key="5">
    <source>
        <dbReference type="ARBA" id="ARBA00023125"/>
    </source>
</evidence>
<dbReference type="Pfam" id="PF04082">
    <property type="entry name" value="Fungal_trans"/>
    <property type="match status" value="1"/>
</dbReference>
<name>A0A1L9R5T9_ASPWE</name>
<dbReference type="PANTHER" id="PTHR47782">
    <property type="entry name" value="ZN(II)2CYS6 TRANSCRIPTION FACTOR (EUROFUNG)-RELATED"/>
    <property type="match status" value="1"/>
</dbReference>
<dbReference type="STRING" id="1073089.A0A1L9R5T9"/>
<evidence type="ECO:0000256" key="8">
    <source>
        <dbReference type="SAM" id="MobiDB-lite"/>
    </source>
</evidence>
<dbReference type="SMART" id="SM00066">
    <property type="entry name" value="GAL4"/>
    <property type="match status" value="1"/>
</dbReference>
<dbReference type="Pfam" id="PF00172">
    <property type="entry name" value="Zn_clus"/>
    <property type="match status" value="1"/>
</dbReference>
<evidence type="ECO:0000313" key="10">
    <source>
        <dbReference type="EMBL" id="OJJ30243.1"/>
    </source>
</evidence>
<dbReference type="GO" id="GO:0005634">
    <property type="term" value="C:nucleus"/>
    <property type="evidence" value="ECO:0007669"/>
    <property type="project" value="UniProtKB-SubCell"/>
</dbReference>
<dbReference type="GO" id="GO:0008270">
    <property type="term" value="F:zinc ion binding"/>
    <property type="evidence" value="ECO:0007669"/>
    <property type="project" value="InterPro"/>
</dbReference>
<evidence type="ECO:0000256" key="3">
    <source>
        <dbReference type="ARBA" id="ARBA00022833"/>
    </source>
</evidence>
<dbReference type="GO" id="GO:0000981">
    <property type="term" value="F:DNA-binding transcription factor activity, RNA polymerase II-specific"/>
    <property type="evidence" value="ECO:0007669"/>
    <property type="project" value="InterPro"/>
</dbReference>
<keyword evidence="4" id="KW-0805">Transcription regulation</keyword>
<feature type="region of interest" description="Disordered" evidence="8">
    <location>
        <begin position="192"/>
        <end position="219"/>
    </location>
</feature>
<dbReference type="PANTHER" id="PTHR47782:SF1">
    <property type="entry name" value="PYRIMIDINE PATHWAY REGULATORY PROTEIN 1"/>
    <property type="match status" value="1"/>
</dbReference>
<dbReference type="InterPro" id="IPR007219">
    <property type="entry name" value="XnlR_reg_dom"/>
</dbReference>
<dbReference type="Gene3D" id="4.10.240.10">
    <property type="entry name" value="Zn(2)-C6 fungal-type DNA-binding domain"/>
    <property type="match status" value="1"/>
</dbReference>
<evidence type="ECO:0000256" key="1">
    <source>
        <dbReference type="ARBA" id="ARBA00004123"/>
    </source>
</evidence>
<evidence type="ECO:0000259" key="9">
    <source>
        <dbReference type="PROSITE" id="PS50048"/>
    </source>
</evidence>